<dbReference type="HOGENOM" id="CLU_014015_2_0_6"/>
<dbReference type="AlphaFoldDB" id="D4XSU4"/>
<dbReference type="EC" id="2.5.1.-" evidence="7"/>
<dbReference type="GO" id="GO:0008299">
    <property type="term" value="P:isoprenoid biosynthetic process"/>
    <property type="evidence" value="ECO:0007669"/>
    <property type="project" value="InterPro"/>
</dbReference>
<keyword evidence="5" id="KW-0460">Magnesium</keyword>
<dbReference type="SFLD" id="SFLDS00005">
    <property type="entry name" value="Isoprenoid_Synthase_Type_I"/>
    <property type="match status" value="1"/>
</dbReference>
<dbReference type="Proteomes" id="UP000003085">
    <property type="component" value="Unassembled WGS sequence"/>
</dbReference>
<dbReference type="GO" id="GO:0004659">
    <property type="term" value="F:prenyltransferase activity"/>
    <property type="evidence" value="ECO:0007669"/>
    <property type="project" value="InterPro"/>
</dbReference>
<dbReference type="Pfam" id="PF00348">
    <property type="entry name" value="polyprenyl_synt"/>
    <property type="match status" value="1"/>
</dbReference>
<evidence type="ECO:0000256" key="5">
    <source>
        <dbReference type="ARBA" id="ARBA00022842"/>
    </source>
</evidence>
<accession>D4XSU4</accession>
<keyword evidence="4" id="KW-0479">Metal-binding</keyword>
<dbReference type="GO" id="GO:0046872">
    <property type="term" value="F:metal ion binding"/>
    <property type="evidence" value="ECO:0007669"/>
    <property type="project" value="UniProtKB-KW"/>
</dbReference>
<dbReference type="PROSITE" id="PS00444">
    <property type="entry name" value="POLYPRENYL_SYNTHASE_2"/>
    <property type="match status" value="1"/>
</dbReference>
<organism evidence="7 8">
    <name type="scientific">Acinetobacter haemolyticus ATCC 19194</name>
    <dbReference type="NCBI Taxonomy" id="707232"/>
    <lineage>
        <taxon>Bacteria</taxon>
        <taxon>Pseudomonadati</taxon>
        <taxon>Pseudomonadota</taxon>
        <taxon>Gammaproteobacteria</taxon>
        <taxon>Moraxellales</taxon>
        <taxon>Moraxellaceae</taxon>
        <taxon>Acinetobacter</taxon>
    </lineage>
</organism>
<keyword evidence="3 6" id="KW-0808">Transferase</keyword>
<reference evidence="8" key="1">
    <citation type="submission" date="2010-03" db="EMBL/GenBank/DDBJ databases">
        <title>Complete sequence of Mobiluncus curtisii ATCC 43063.</title>
        <authorList>
            <person name="Muzny D."/>
            <person name="Qin X."/>
            <person name="Deng J."/>
            <person name="Jiang H."/>
            <person name="Liu Y."/>
            <person name="Qu J."/>
            <person name="Song X.-Z."/>
            <person name="Zhang L."/>
            <person name="Thornton R."/>
            <person name="Coyle M."/>
            <person name="Francisco L."/>
            <person name="Jackson L."/>
            <person name="Javaid M."/>
            <person name="Korchina V."/>
            <person name="Kovar C."/>
            <person name="Mata R."/>
            <person name="Mathew T."/>
            <person name="Ngo R."/>
            <person name="Nguyen L."/>
            <person name="Nguyen N."/>
            <person name="Okwuonu G."/>
            <person name="Ongeri F."/>
            <person name="Pham C."/>
            <person name="Simmons D."/>
            <person name="Wilczek-Boney K."/>
            <person name="Hale W."/>
            <person name="Jakkamsetti A."/>
            <person name="Pham P."/>
            <person name="Ruth R."/>
            <person name="San Lucas F."/>
            <person name="Warren J."/>
            <person name="Zhang J."/>
            <person name="Zhao Z."/>
            <person name="Zhou C."/>
            <person name="Zhu D."/>
            <person name="Lee S."/>
            <person name="Bess C."/>
            <person name="Blankenburg K."/>
            <person name="Forbes L."/>
            <person name="Fu Q."/>
            <person name="Gubbala S."/>
            <person name="Hirani K."/>
            <person name="Jayaseelan J.C."/>
            <person name="Lara F."/>
            <person name="Munidasa M."/>
            <person name="Palculict T."/>
            <person name="Patil S."/>
            <person name="Pu L.-L."/>
            <person name="Saada N."/>
            <person name="Tang L."/>
            <person name="Weissenberger G."/>
            <person name="Zhu Y."/>
            <person name="Hemphill L."/>
            <person name="Shang Y."/>
            <person name="Youmans B."/>
            <person name="Ayvaz T."/>
            <person name="Ross M."/>
            <person name="Santibanez J."/>
            <person name="Aqrawi P."/>
            <person name="Gross S."/>
            <person name="Joshi V."/>
            <person name="Fowler G."/>
            <person name="Nazareth L."/>
            <person name="Reid J."/>
            <person name="Worley K."/>
            <person name="Petrosino J."/>
            <person name="Highlander S."/>
            <person name="Gibbs R."/>
            <person name="Gibbs R."/>
        </authorList>
    </citation>
    <scope>NUCLEOTIDE SEQUENCE [LARGE SCALE GENOMIC DNA]</scope>
    <source>
        <strain evidence="8">ATCC 19194</strain>
    </source>
</reference>
<dbReference type="CDD" id="cd00685">
    <property type="entry name" value="Trans_IPPS_HT"/>
    <property type="match status" value="1"/>
</dbReference>
<name>D4XSU4_ACIHA</name>
<comment type="similarity">
    <text evidence="2 6">Belongs to the FPP/GGPP synthase family.</text>
</comment>
<evidence type="ECO:0000256" key="6">
    <source>
        <dbReference type="RuleBase" id="RU004466"/>
    </source>
</evidence>
<dbReference type="PROSITE" id="PS00723">
    <property type="entry name" value="POLYPRENYL_SYNTHASE_1"/>
    <property type="match status" value="1"/>
</dbReference>
<dbReference type="SUPFAM" id="SSF48576">
    <property type="entry name" value="Terpenoid synthases"/>
    <property type="match status" value="1"/>
</dbReference>
<evidence type="ECO:0000313" key="7">
    <source>
        <dbReference type="EMBL" id="EFF81777.1"/>
    </source>
</evidence>
<evidence type="ECO:0000256" key="4">
    <source>
        <dbReference type="ARBA" id="ARBA00022723"/>
    </source>
</evidence>
<dbReference type="InterPro" id="IPR008949">
    <property type="entry name" value="Isoprenoid_synthase_dom_sf"/>
</dbReference>
<sequence length="347" mass="38282">MFSNRLVDTLNALTHLYEVLLHMVIDFKQDILSPVATDFAAMDHLINEGISSKVGLVMSVSKHVVEAGGKRMRPIMCLLAARACGLTNMQQAQHLAAVIEMLHTATLVHDDVVDESNLRRGRPTANATWNNQTAVLVGDFLIARAFDLLVDLNNMTLLKDFSTGTCEIAEGEVLQLQSQHQPDTTEEIYLNIIHGKTSRLFELATEGAAILAGTEEYREPLRRFAGHFGNAFQIIDDILDYTSDAETLGKNIGDDLMEGKPTLPLISALAHSTGEDHAIIRRSIATGGIEHLDKVIEIVHHSGGLDYCQKRAQQETDAALEALKALPDNEYRQALMNLTLMALHRLQ</sequence>
<evidence type="ECO:0000256" key="3">
    <source>
        <dbReference type="ARBA" id="ARBA00022679"/>
    </source>
</evidence>
<dbReference type="PANTHER" id="PTHR12001">
    <property type="entry name" value="GERANYLGERANYL PYROPHOSPHATE SYNTHASE"/>
    <property type="match status" value="1"/>
</dbReference>
<protein>
    <submittedName>
        <fullName evidence="7">Polyprenyl synthetase</fullName>
        <ecNumber evidence="7">2.5.1.-</ecNumber>
    </submittedName>
</protein>
<evidence type="ECO:0000313" key="8">
    <source>
        <dbReference type="Proteomes" id="UP000003085"/>
    </source>
</evidence>
<gene>
    <name evidence="7" type="primary">ispB</name>
    <name evidence="7" type="ORF">HMP0015_2786</name>
</gene>
<comment type="cofactor">
    <cofactor evidence="1">
        <name>Mg(2+)</name>
        <dbReference type="ChEBI" id="CHEBI:18420"/>
    </cofactor>
</comment>
<dbReference type="InterPro" id="IPR033749">
    <property type="entry name" value="Polyprenyl_synt_CS"/>
</dbReference>
<dbReference type="Gene3D" id="1.10.600.10">
    <property type="entry name" value="Farnesyl Diphosphate Synthase"/>
    <property type="match status" value="1"/>
</dbReference>
<evidence type="ECO:0000256" key="2">
    <source>
        <dbReference type="ARBA" id="ARBA00006706"/>
    </source>
</evidence>
<dbReference type="InterPro" id="IPR000092">
    <property type="entry name" value="Polyprenyl_synt"/>
</dbReference>
<dbReference type="PANTHER" id="PTHR12001:SF69">
    <property type="entry name" value="ALL TRANS-POLYPRENYL-DIPHOSPHATE SYNTHASE PDSS1"/>
    <property type="match status" value="1"/>
</dbReference>
<comment type="caution">
    <text evidence="7">The sequence shown here is derived from an EMBL/GenBank/DDBJ whole genome shotgun (WGS) entry which is preliminary data.</text>
</comment>
<dbReference type="EMBL" id="ADMT01000207">
    <property type="protein sequence ID" value="EFF81777.1"/>
    <property type="molecule type" value="Genomic_DNA"/>
</dbReference>
<evidence type="ECO:0000256" key="1">
    <source>
        <dbReference type="ARBA" id="ARBA00001946"/>
    </source>
</evidence>
<proteinExistence type="inferred from homology"/>